<evidence type="ECO:0000256" key="11">
    <source>
        <dbReference type="PROSITE-ProRule" id="PRU01360"/>
    </source>
</evidence>
<dbReference type="PANTHER" id="PTHR32552">
    <property type="entry name" value="FERRICHROME IRON RECEPTOR-RELATED"/>
    <property type="match status" value="1"/>
</dbReference>
<keyword evidence="17" id="KW-1185">Reference proteome</keyword>
<sequence length="766" mass="83874">MRYAWLWVSAAWVCGVSPALAQQPAETKGDEIIVTGEKTARTLQETNTSVSVTTGVRIEQENIQTLEDVFQRTANVSATYGASGFSIRGIDQRGVSGGGNGATATVFVDGAPVPQELLSNGPTDVWDVTQVEVFRGPQSTIQGLNALAGAIHIRTQDPTFDWQLKGRAILSSFDTRQFAVAGGGPIVPGELAFRVSAEKRDSDGYVYNPTRQKHANPLDSISARAKLLWTPSFLPDFEARLNYHHFEGKTGYIYPYIDLSVDDYYDHRLNFSNYPSDTDNDADQATLDLRYQLGGGFSLNALSTYTNTSYIRHYDGDFTAENRAFSDIKGGDETYTQELRLNYEGDRLSGLVGLFYYHRDTERKSHQVTLIETPGATIERLLADSLGQDLAAQLAAAYTAELPSFPVDYTADFPTRTQTMAIFADGRYRLTDRFSLIGGFRYDRERNTNGGFALATLAGTLPDPASYGQLAPAVTGINAAILGLVDDASGGAAPGTRTFNAFLPKAGVEMAWTPDLSTAFVVQRGYRSGGSSFNTARSLLFAYDPEYTWNYEFSVRSAWLDGTLTANANVFYIDWSDQQVNANFGNGTYDSHTVNAGKSHLYGFELELAHKLSRTFDWYASAGYTRTKFDTFNTDIALGGLADGSDTGTITDLSGLQFPYAPRWSLSGGANLRLGHGFNANVNANYRSAVFGSVLKPQEDSRVKARTLVNARIGYDAGPWSVSVFANNLFKEKYLQYISPYTTNRLPPQGIVGAPRRIGVVLEAHL</sequence>
<evidence type="ECO:0000256" key="2">
    <source>
        <dbReference type="ARBA" id="ARBA00022448"/>
    </source>
</evidence>
<dbReference type="Pfam" id="PF00593">
    <property type="entry name" value="TonB_dep_Rec_b-barrel"/>
    <property type="match status" value="1"/>
</dbReference>
<keyword evidence="6" id="KW-0408">Iron</keyword>
<keyword evidence="9 11" id="KW-0472">Membrane</keyword>
<comment type="subcellular location">
    <subcellularLocation>
        <location evidence="1 11">Cell outer membrane</location>
        <topology evidence="1 11">Multi-pass membrane protein</topology>
    </subcellularLocation>
</comment>
<evidence type="ECO:0000256" key="5">
    <source>
        <dbReference type="ARBA" id="ARBA00022692"/>
    </source>
</evidence>
<evidence type="ECO:0000256" key="10">
    <source>
        <dbReference type="ARBA" id="ARBA00023237"/>
    </source>
</evidence>
<dbReference type="EMBL" id="JALHLG010000003">
    <property type="protein sequence ID" value="MCJ2185789.1"/>
    <property type="molecule type" value="Genomic_DNA"/>
</dbReference>
<keyword evidence="3 11" id="KW-1134">Transmembrane beta strand</keyword>
<dbReference type="RefSeq" id="WP_243917781.1">
    <property type="nucleotide sequence ID" value="NZ_JALHLG010000003.1"/>
</dbReference>
<dbReference type="PROSITE" id="PS52016">
    <property type="entry name" value="TONB_DEPENDENT_REC_3"/>
    <property type="match status" value="1"/>
</dbReference>
<comment type="similarity">
    <text evidence="11 12">Belongs to the TonB-dependent receptor family.</text>
</comment>
<keyword evidence="2 11" id="KW-0813">Transport</keyword>
<protein>
    <submittedName>
        <fullName evidence="16">TonB-dependent receptor</fullName>
    </submittedName>
</protein>
<feature type="signal peptide" evidence="13">
    <location>
        <begin position="1"/>
        <end position="21"/>
    </location>
</feature>
<evidence type="ECO:0000313" key="17">
    <source>
        <dbReference type="Proteomes" id="UP001202281"/>
    </source>
</evidence>
<evidence type="ECO:0000259" key="15">
    <source>
        <dbReference type="Pfam" id="PF07715"/>
    </source>
</evidence>
<feature type="domain" description="TonB-dependent receptor-like beta-barrel" evidence="14">
    <location>
        <begin position="252"/>
        <end position="729"/>
    </location>
</feature>
<dbReference type="InterPro" id="IPR036942">
    <property type="entry name" value="Beta-barrel_TonB_sf"/>
</dbReference>
<evidence type="ECO:0000259" key="14">
    <source>
        <dbReference type="Pfam" id="PF00593"/>
    </source>
</evidence>
<proteinExistence type="inferred from homology"/>
<evidence type="ECO:0000256" key="9">
    <source>
        <dbReference type="ARBA" id="ARBA00023136"/>
    </source>
</evidence>
<feature type="domain" description="TonB-dependent receptor plug" evidence="15">
    <location>
        <begin position="43"/>
        <end position="150"/>
    </location>
</feature>
<dbReference type="InterPro" id="IPR012910">
    <property type="entry name" value="Plug_dom"/>
</dbReference>
<dbReference type="SUPFAM" id="SSF56935">
    <property type="entry name" value="Porins"/>
    <property type="match status" value="1"/>
</dbReference>
<gene>
    <name evidence="16" type="ORF">MTR66_03055</name>
</gene>
<feature type="chain" id="PRO_5045562983" evidence="13">
    <location>
        <begin position="22"/>
        <end position="766"/>
    </location>
</feature>
<keyword evidence="5 11" id="KW-0812">Transmembrane</keyword>
<organism evidence="16 17">
    <name type="scientific">Novosphingobium beihaiensis</name>
    <dbReference type="NCBI Taxonomy" id="2930389"/>
    <lineage>
        <taxon>Bacteria</taxon>
        <taxon>Pseudomonadati</taxon>
        <taxon>Pseudomonadota</taxon>
        <taxon>Alphaproteobacteria</taxon>
        <taxon>Sphingomonadales</taxon>
        <taxon>Sphingomonadaceae</taxon>
        <taxon>Novosphingobium</taxon>
    </lineage>
</organism>
<comment type="caution">
    <text evidence="16">The sequence shown here is derived from an EMBL/GenBank/DDBJ whole genome shotgun (WGS) entry which is preliminary data.</text>
</comment>
<keyword evidence="4" id="KW-0410">Iron transport</keyword>
<dbReference type="PANTHER" id="PTHR32552:SF81">
    <property type="entry name" value="TONB-DEPENDENT OUTER MEMBRANE RECEPTOR"/>
    <property type="match status" value="1"/>
</dbReference>
<evidence type="ECO:0000256" key="6">
    <source>
        <dbReference type="ARBA" id="ARBA00023004"/>
    </source>
</evidence>
<evidence type="ECO:0000256" key="1">
    <source>
        <dbReference type="ARBA" id="ARBA00004571"/>
    </source>
</evidence>
<reference evidence="16 17" key="1">
    <citation type="submission" date="2022-04" db="EMBL/GenBank/DDBJ databases">
        <title>Identification of a novel bacterium isolated from mangrove sediments.</title>
        <authorList>
            <person name="Pan X."/>
        </authorList>
    </citation>
    <scope>NUCLEOTIDE SEQUENCE [LARGE SCALE GENOMIC DNA]</scope>
    <source>
        <strain evidence="16 17">B2638</strain>
    </source>
</reference>
<evidence type="ECO:0000256" key="3">
    <source>
        <dbReference type="ARBA" id="ARBA00022452"/>
    </source>
</evidence>
<dbReference type="InterPro" id="IPR000531">
    <property type="entry name" value="Beta-barrel_TonB"/>
</dbReference>
<evidence type="ECO:0000256" key="8">
    <source>
        <dbReference type="ARBA" id="ARBA00023077"/>
    </source>
</evidence>
<evidence type="ECO:0000256" key="4">
    <source>
        <dbReference type="ARBA" id="ARBA00022496"/>
    </source>
</evidence>
<keyword evidence="8 12" id="KW-0798">TonB box</keyword>
<keyword evidence="10 11" id="KW-0998">Cell outer membrane</keyword>
<dbReference type="Proteomes" id="UP001202281">
    <property type="component" value="Unassembled WGS sequence"/>
</dbReference>
<evidence type="ECO:0000256" key="13">
    <source>
        <dbReference type="SAM" id="SignalP"/>
    </source>
</evidence>
<evidence type="ECO:0000313" key="16">
    <source>
        <dbReference type="EMBL" id="MCJ2185789.1"/>
    </source>
</evidence>
<name>A0ABT0BM55_9SPHN</name>
<keyword evidence="16" id="KW-0675">Receptor</keyword>
<keyword evidence="7" id="KW-0406">Ion transport</keyword>
<evidence type="ECO:0000256" key="7">
    <source>
        <dbReference type="ARBA" id="ARBA00023065"/>
    </source>
</evidence>
<dbReference type="Gene3D" id="2.40.170.20">
    <property type="entry name" value="TonB-dependent receptor, beta-barrel domain"/>
    <property type="match status" value="1"/>
</dbReference>
<dbReference type="InterPro" id="IPR039426">
    <property type="entry name" value="TonB-dep_rcpt-like"/>
</dbReference>
<evidence type="ECO:0000256" key="12">
    <source>
        <dbReference type="RuleBase" id="RU003357"/>
    </source>
</evidence>
<accession>A0ABT0BM55</accession>
<dbReference type="Pfam" id="PF07715">
    <property type="entry name" value="Plug"/>
    <property type="match status" value="1"/>
</dbReference>
<keyword evidence="13" id="KW-0732">Signal</keyword>